<organism evidence="1">
    <name type="scientific">viral metagenome</name>
    <dbReference type="NCBI Taxonomy" id="1070528"/>
    <lineage>
        <taxon>unclassified sequences</taxon>
        <taxon>metagenomes</taxon>
        <taxon>organismal metagenomes</taxon>
    </lineage>
</organism>
<dbReference type="EMBL" id="MN740173">
    <property type="protein sequence ID" value="QHT91972.1"/>
    <property type="molecule type" value="Genomic_DNA"/>
</dbReference>
<sequence>MSSFKKIEINPALFNVGGKTKKNREKREKPVISPIISPNIIKNKLLKRIKEHKYKEIKDLEVNSKKESQDFSSPRLVDINSYSNEFNESIEYLNSLSKEKQKEKTYDKRKQEIDRKTIKHKSIYSDINGGSQQVTNTNTNTNSPYVNIELPEELKSPLISVTTEQLNKQKPNSDVPYGILKGGFKPTYRTWTQRNNQVVSNPRLALTVSNNTIIHDKNEREERLSKLKEKIKQKENRQPTFAPVLSEPIINNNKTFVEPKLNENNNILIDTKKDNEKPFFSFNTDKISTSFSEVETAQNNNITPNNNTSSNINNASSNNNIIIQNAGQDETHDVKIKRIHTKSIRKIYTLGKSKNQKTVAILLKDRQTRKKVLAAQKDLKKEPINDIKKYLRTHNLIKIGSNAPNDVVRKIYESAMLAGEITNNNKDTLLHNFMKDDSDL</sequence>
<accession>A0A6C0IGA4</accession>
<evidence type="ECO:0000313" key="1">
    <source>
        <dbReference type="EMBL" id="QHT91972.1"/>
    </source>
</evidence>
<name>A0A6C0IGA4_9ZZZZ</name>
<proteinExistence type="predicted"/>
<dbReference type="AlphaFoldDB" id="A0A6C0IGA4"/>
<reference evidence="1" key="1">
    <citation type="journal article" date="2020" name="Nature">
        <title>Giant virus diversity and host interactions through global metagenomics.</title>
        <authorList>
            <person name="Schulz F."/>
            <person name="Roux S."/>
            <person name="Paez-Espino D."/>
            <person name="Jungbluth S."/>
            <person name="Walsh D.A."/>
            <person name="Denef V.J."/>
            <person name="McMahon K.D."/>
            <person name="Konstantinidis K.T."/>
            <person name="Eloe-Fadrosh E.A."/>
            <person name="Kyrpides N.C."/>
            <person name="Woyke T."/>
        </authorList>
    </citation>
    <scope>NUCLEOTIDE SEQUENCE</scope>
    <source>
        <strain evidence="1">GVMAG-M-3300023184-86</strain>
    </source>
</reference>
<protein>
    <submittedName>
        <fullName evidence="1">Uncharacterized protein</fullName>
    </submittedName>
</protein>